<keyword evidence="3" id="KW-0732">Signal</keyword>
<dbReference type="GO" id="GO:0009279">
    <property type="term" value="C:cell outer membrane"/>
    <property type="evidence" value="ECO:0007669"/>
    <property type="project" value="UniProtKB-SubCell"/>
</dbReference>
<comment type="similarity">
    <text evidence="2">Belongs to the SusD family.</text>
</comment>
<feature type="domain" description="RagB/SusD" evidence="6">
    <location>
        <begin position="280"/>
        <end position="575"/>
    </location>
</feature>
<sequence length="584" mass="66011">MKKSIILIACAFGMLQACNTLDIENYSAVDEERVWNDPNLINAYLADLYTMFGNWSAGADGNNDQVIGIVFEPNHVTIANANFKSWNYTQVRKINTAIQKVEASNLDQLTKDNILGQAYFMRAYAYFDMVKYHGGVPYVKVPQELSDELNVPRNSTLECFNYMVEDLDKAISLLPQKLEKTSGDYGKIDGNFATAFKAKVLLYKASPQFNPNNPYANTYWNEAYEANKAAYEQLLADGFVLTEDYSDIALVERGPEVVFAVLNAFPNKVGIWDSAVRPGSESRGVAGAVPTWEMVKSFPMLDGKQYDDPSGAYYQPASDFLQHYWENRDPRFEKSIVWNGKLYPVSGKVGNRQYTAEGIAHTLDYFATSSANYNRYSGFFILKNSKLSLAQSTVDTQYDVDFVLMRFAEIMLNYAEAANEKDQLNVALDLLKQIRERAGIEPGTDGNYGIKASNKAQMREAILQERHVEFCFEGHRFWDLRRLRLLDRLNGTTEHGVEAKPINADGSDVTGDAAWNQLVAKAENNELVETDFRYVLRQVPVTGVTHNAIPETYYFFPIQQSVIDKNPKIQQNNNWGGTFNPTIE</sequence>
<dbReference type="Pfam" id="PF14322">
    <property type="entry name" value="SusD-like_3"/>
    <property type="match status" value="1"/>
</dbReference>
<evidence type="ECO:0000259" key="6">
    <source>
        <dbReference type="Pfam" id="PF07980"/>
    </source>
</evidence>
<gene>
    <name evidence="8" type="ORF">FXV77_07065</name>
</gene>
<evidence type="ECO:0000256" key="3">
    <source>
        <dbReference type="ARBA" id="ARBA00022729"/>
    </source>
</evidence>
<keyword evidence="5" id="KW-0998">Cell outer membrane</keyword>
<evidence type="ECO:0000313" key="8">
    <source>
        <dbReference type="EMBL" id="TYR36932.1"/>
    </source>
</evidence>
<proteinExistence type="inferred from homology"/>
<evidence type="ECO:0000313" key="9">
    <source>
        <dbReference type="Proteomes" id="UP000322362"/>
    </source>
</evidence>
<dbReference type="Gene3D" id="1.25.40.390">
    <property type="match status" value="1"/>
</dbReference>
<evidence type="ECO:0000256" key="1">
    <source>
        <dbReference type="ARBA" id="ARBA00004442"/>
    </source>
</evidence>
<comment type="caution">
    <text evidence="8">The sequence shown here is derived from an EMBL/GenBank/DDBJ whole genome shotgun (WGS) entry which is preliminary data.</text>
</comment>
<dbReference type="SUPFAM" id="SSF48452">
    <property type="entry name" value="TPR-like"/>
    <property type="match status" value="1"/>
</dbReference>
<dbReference type="InterPro" id="IPR033985">
    <property type="entry name" value="SusD-like_N"/>
</dbReference>
<evidence type="ECO:0000256" key="4">
    <source>
        <dbReference type="ARBA" id="ARBA00023136"/>
    </source>
</evidence>
<comment type="subcellular location">
    <subcellularLocation>
        <location evidence="1">Cell outer membrane</location>
    </subcellularLocation>
</comment>
<keyword evidence="9" id="KW-1185">Reference proteome</keyword>
<protein>
    <submittedName>
        <fullName evidence="8">RagB/SusD family nutrient uptake outer membrane protein</fullName>
    </submittedName>
</protein>
<dbReference type="Pfam" id="PF07980">
    <property type="entry name" value="SusD_RagB"/>
    <property type="match status" value="1"/>
</dbReference>
<reference evidence="8 9" key="1">
    <citation type="submission" date="2019-08" db="EMBL/GenBank/DDBJ databases">
        <title>Phlebobacter frassis gen. nov. sp. nov., a new member of family Sphingobacteriaceae isolated from sand fly rearing media.</title>
        <authorList>
            <person name="Kakumanu M.L."/>
            <person name="Marayati B.F."/>
            <person name="Wada-Katsumata A."/>
            <person name="Wasserberg G."/>
            <person name="Schal C."/>
            <person name="Apperson C.S."/>
            <person name="Ponnusamy L."/>
        </authorList>
    </citation>
    <scope>NUCLEOTIDE SEQUENCE [LARGE SCALE GENOMIC DNA]</scope>
    <source>
        <strain evidence="8 9">SSI9</strain>
    </source>
</reference>
<accession>A0A5D4H9G0</accession>
<dbReference type="InterPro" id="IPR011990">
    <property type="entry name" value="TPR-like_helical_dom_sf"/>
</dbReference>
<evidence type="ECO:0000256" key="5">
    <source>
        <dbReference type="ARBA" id="ARBA00023237"/>
    </source>
</evidence>
<dbReference type="InterPro" id="IPR012944">
    <property type="entry name" value="SusD_RagB_dom"/>
</dbReference>
<dbReference type="PROSITE" id="PS51257">
    <property type="entry name" value="PROKAR_LIPOPROTEIN"/>
    <property type="match status" value="1"/>
</dbReference>
<organism evidence="8 9">
    <name type="scientific">Sphingobacterium phlebotomi</name>
    <dbReference type="NCBI Taxonomy" id="2605433"/>
    <lineage>
        <taxon>Bacteria</taxon>
        <taxon>Pseudomonadati</taxon>
        <taxon>Bacteroidota</taxon>
        <taxon>Sphingobacteriia</taxon>
        <taxon>Sphingobacteriales</taxon>
        <taxon>Sphingobacteriaceae</taxon>
        <taxon>Sphingobacterium</taxon>
    </lineage>
</organism>
<evidence type="ECO:0000256" key="2">
    <source>
        <dbReference type="ARBA" id="ARBA00006275"/>
    </source>
</evidence>
<feature type="domain" description="SusD-like N-terminal" evidence="7">
    <location>
        <begin position="74"/>
        <end position="181"/>
    </location>
</feature>
<keyword evidence="4" id="KW-0472">Membrane</keyword>
<dbReference type="AlphaFoldDB" id="A0A5D4H9G0"/>
<dbReference type="Proteomes" id="UP000322362">
    <property type="component" value="Unassembled WGS sequence"/>
</dbReference>
<evidence type="ECO:0000259" key="7">
    <source>
        <dbReference type="Pfam" id="PF14322"/>
    </source>
</evidence>
<name>A0A5D4H9G0_9SPHI</name>
<dbReference type="RefSeq" id="WP_148918519.1">
    <property type="nucleotide sequence ID" value="NZ_VTAV01000003.1"/>
</dbReference>
<dbReference type="EMBL" id="VTAV01000003">
    <property type="protein sequence ID" value="TYR36932.1"/>
    <property type="molecule type" value="Genomic_DNA"/>
</dbReference>